<evidence type="ECO:0000313" key="2">
    <source>
        <dbReference type="Proteomes" id="UP001142393"/>
    </source>
</evidence>
<name>A0A9W8PC33_9AGAR</name>
<sequence length="228" mass="25231">MWQALHSTLPLNLLIPQLETAPQLETIPQLDTTIMDPCAISSSFKKSKELLSSELEPSPRTSNALQPIHLPIASPMSNERNATIDAHYDAVTHYICNVGFSGTEKVSMDPVDAWQASSVSLKTTLDLCTLAVEVAESTLDESQEEVLIHSKAMDPKTKTRYWRQPQAESEDRILSCWRADLGCSFHGYGLQQDLILADPSDKVIGSLRIPDREDDLIVPKLPSVDMSS</sequence>
<accession>A0A9W8PC33</accession>
<organism evidence="1 2">
    <name type="scientific">Lentinula detonsa</name>
    <dbReference type="NCBI Taxonomy" id="2804962"/>
    <lineage>
        <taxon>Eukaryota</taxon>
        <taxon>Fungi</taxon>
        <taxon>Dikarya</taxon>
        <taxon>Basidiomycota</taxon>
        <taxon>Agaricomycotina</taxon>
        <taxon>Agaricomycetes</taxon>
        <taxon>Agaricomycetidae</taxon>
        <taxon>Agaricales</taxon>
        <taxon>Marasmiineae</taxon>
        <taxon>Omphalotaceae</taxon>
        <taxon>Lentinula</taxon>
    </lineage>
</organism>
<proteinExistence type="predicted"/>
<evidence type="ECO:0000313" key="1">
    <source>
        <dbReference type="EMBL" id="KAJ3751023.1"/>
    </source>
</evidence>
<gene>
    <name evidence="1" type="ORF">DFH05DRAFT_1519177</name>
</gene>
<dbReference type="EMBL" id="JANVFU010000001">
    <property type="protein sequence ID" value="KAJ3751023.1"/>
    <property type="molecule type" value="Genomic_DNA"/>
</dbReference>
<protein>
    <submittedName>
        <fullName evidence="1">Uncharacterized protein</fullName>
    </submittedName>
</protein>
<keyword evidence="2" id="KW-1185">Reference proteome</keyword>
<dbReference type="Proteomes" id="UP001142393">
    <property type="component" value="Unassembled WGS sequence"/>
</dbReference>
<dbReference type="AlphaFoldDB" id="A0A9W8PC33"/>
<reference evidence="1 2" key="1">
    <citation type="journal article" date="2023" name="Proc. Natl. Acad. Sci. U.S.A.">
        <title>A global phylogenomic analysis of the shiitake genus Lentinula.</title>
        <authorList>
            <person name="Sierra-Patev S."/>
            <person name="Min B."/>
            <person name="Naranjo-Ortiz M."/>
            <person name="Looney B."/>
            <person name="Konkel Z."/>
            <person name="Slot J.C."/>
            <person name="Sakamoto Y."/>
            <person name="Steenwyk J.L."/>
            <person name="Rokas A."/>
            <person name="Carro J."/>
            <person name="Camarero S."/>
            <person name="Ferreira P."/>
            <person name="Molpeceres G."/>
            <person name="Ruiz-Duenas F.J."/>
            <person name="Serrano A."/>
            <person name="Henrissat B."/>
            <person name="Drula E."/>
            <person name="Hughes K.W."/>
            <person name="Mata J.L."/>
            <person name="Ishikawa N.K."/>
            <person name="Vargas-Isla R."/>
            <person name="Ushijima S."/>
            <person name="Smith C.A."/>
            <person name="Donoghue J."/>
            <person name="Ahrendt S."/>
            <person name="Andreopoulos W."/>
            <person name="He G."/>
            <person name="LaButti K."/>
            <person name="Lipzen A."/>
            <person name="Ng V."/>
            <person name="Riley R."/>
            <person name="Sandor L."/>
            <person name="Barry K."/>
            <person name="Martinez A.T."/>
            <person name="Xiao Y."/>
            <person name="Gibbons J.G."/>
            <person name="Terashima K."/>
            <person name="Grigoriev I.V."/>
            <person name="Hibbett D."/>
        </authorList>
    </citation>
    <scope>NUCLEOTIDE SEQUENCE [LARGE SCALE GENOMIC DNA]</scope>
    <source>
        <strain evidence="1 2">TFB7810</strain>
    </source>
</reference>
<comment type="caution">
    <text evidence="1">The sequence shown here is derived from an EMBL/GenBank/DDBJ whole genome shotgun (WGS) entry which is preliminary data.</text>
</comment>